<dbReference type="Proteomes" id="UP000023152">
    <property type="component" value="Unassembled WGS sequence"/>
</dbReference>
<feature type="domain" description="AAA ATPase AAA+ lid" evidence="8">
    <location>
        <begin position="238"/>
        <end position="272"/>
    </location>
</feature>
<protein>
    <submittedName>
        <fullName evidence="9">AAA family ATPase</fullName>
    </submittedName>
</protein>
<name>X6PA86_RETFI</name>
<dbReference type="InterPro" id="IPR015415">
    <property type="entry name" value="Spast_Vps4_C"/>
</dbReference>
<evidence type="ECO:0000313" key="9">
    <source>
        <dbReference type="EMBL" id="ETO34562.1"/>
    </source>
</evidence>
<reference evidence="9 10" key="1">
    <citation type="journal article" date="2013" name="Curr. Biol.">
        <title>The Genome of the Foraminiferan Reticulomyxa filosa.</title>
        <authorList>
            <person name="Glockner G."/>
            <person name="Hulsmann N."/>
            <person name="Schleicher M."/>
            <person name="Noegel A.A."/>
            <person name="Eichinger L."/>
            <person name="Gallinger C."/>
            <person name="Pawlowski J."/>
            <person name="Sierra R."/>
            <person name="Euteneuer U."/>
            <person name="Pillet L."/>
            <person name="Moustafa A."/>
            <person name="Platzer M."/>
            <person name="Groth M."/>
            <person name="Szafranski K."/>
            <person name="Schliwa M."/>
        </authorList>
    </citation>
    <scope>NUCLEOTIDE SEQUENCE [LARGE SCALE GENOMIC DNA]</scope>
</reference>
<feature type="domain" description="ATPase AAA-type core" evidence="6">
    <location>
        <begin position="107"/>
        <end position="213"/>
    </location>
</feature>
<dbReference type="InterPro" id="IPR027417">
    <property type="entry name" value="P-loop_NTPase"/>
</dbReference>
<dbReference type="InterPro" id="IPR050304">
    <property type="entry name" value="MT-severing_AAA_ATPase"/>
</dbReference>
<dbReference type="PANTHER" id="PTHR23074">
    <property type="entry name" value="AAA DOMAIN-CONTAINING"/>
    <property type="match status" value="1"/>
</dbReference>
<sequence>MIFTEIANAKRNESAALSKNAARRGMHSSSSSLLLPQRNVRPANKREDAVNEESKFDDEKEPEKAKANTNTNNGNDKKFVNKQDDEFRGRIEADIIDEVPDVSFKDVQGLTGVKLKFVGDAERIMRTLFAVAREKAPSIIFIDEIDSLLTARGGANEAESSRRIKTEFLVQFDGVHKASEAQARMLVIGATNLPHQLDEAVLRRFSKRIMVPLPDEETRYALLQNLMKKQKCELTPWDFKEVVKCTHGYSFSDLTGLCKDAAMGPVRELGADIITTSFQDIPPISKKHFLKSLENVKPSVPEKSIAQYVEWNEKFGSQKILFRNALWKFLFLFLSS</sequence>
<comment type="similarity">
    <text evidence="1 4">Belongs to the AAA ATPase family.</text>
</comment>
<dbReference type="OrthoDB" id="10251136at2759"/>
<evidence type="ECO:0000256" key="4">
    <source>
        <dbReference type="RuleBase" id="RU003651"/>
    </source>
</evidence>
<dbReference type="Pfam" id="PF00004">
    <property type="entry name" value="AAA"/>
    <property type="match status" value="1"/>
</dbReference>
<gene>
    <name evidence="9" type="ORF">RFI_02532</name>
</gene>
<dbReference type="GO" id="GO:0005524">
    <property type="term" value="F:ATP binding"/>
    <property type="evidence" value="ECO:0007669"/>
    <property type="project" value="UniProtKB-KW"/>
</dbReference>
<dbReference type="Pfam" id="PF09336">
    <property type="entry name" value="Vps4_C"/>
    <property type="match status" value="1"/>
</dbReference>
<keyword evidence="2 4" id="KW-0547">Nucleotide-binding</keyword>
<dbReference type="AlphaFoldDB" id="X6PA86"/>
<dbReference type="PROSITE" id="PS00674">
    <property type="entry name" value="AAA"/>
    <property type="match status" value="1"/>
</dbReference>
<dbReference type="GO" id="GO:0016887">
    <property type="term" value="F:ATP hydrolysis activity"/>
    <property type="evidence" value="ECO:0007669"/>
    <property type="project" value="InterPro"/>
</dbReference>
<evidence type="ECO:0000259" key="8">
    <source>
        <dbReference type="Pfam" id="PF17862"/>
    </source>
</evidence>
<comment type="caution">
    <text evidence="9">The sequence shown here is derived from an EMBL/GenBank/DDBJ whole genome shotgun (WGS) entry which is preliminary data.</text>
</comment>
<evidence type="ECO:0000259" key="7">
    <source>
        <dbReference type="Pfam" id="PF09336"/>
    </source>
</evidence>
<dbReference type="InterPro" id="IPR041569">
    <property type="entry name" value="AAA_lid_3"/>
</dbReference>
<proteinExistence type="inferred from homology"/>
<keyword evidence="3 4" id="KW-0067">ATP-binding</keyword>
<keyword evidence="10" id="KW-1185">Reference proteome</keyword>
<evidence type="ECO:0000256" key="5">
    <source>
        <dbReference type="SAM" id="MobiDB-lite"/>
    </source>
</evidence>
<feature type="domain" description="Spastin/Vps4 C-terminal" evidence="7">
    <location>
        <begin position="282"/>
        <end position="316"/>
    </location>
</feature>
<dbReference type="PANTHER" id="PTHR23074:SF17">
    <property type="entry name" value="FIDGETIN-LIKE PROTEIN 1"/>
    <property type="match status" value="1"/>
</dbReference>
<accession>X6PA86</accession>
<dbReference type="Pfam" id="PF17862">
    <property type="entry name" value="AAA_lid_3"/>
    <property type="match status" value="1"/>
</dbReference>
<evidence type="ECO:0000256" key="3">
    <source>
        <dbReference type="ARBA" id="ARBA00022840"/>
    </source>
</evidence>
<feature type="region of interest" description="Disordered" evidence="5">
    <location>
        <begin position="1"/>
        <end position="80"/>
    </location>
</feature>
<dbReference type="InterPro" id="IPR003959">
    <property type="entry name" value="ATPase_AAA_core"/>
</dbReference>
<dbReference type="InterPro" id="IPR003960">
    <property type="entry name" value="ATPase_AAA_CS"/>
</dbReference>
<dbReference type="EMBL" id="ASPP01002462">
    <property type="protein sequence ID" value="ETO34562.1"/>
    <property type="molecule type" value="Genomic_DNA"/>
</dbReference>
<evidence type="ECO:0000256" key="1">
    <source>
        <dbReference type="ARBA" id="ARBA00006914"/>
    </source>
</evidence>
<dbReference type="Gene3D" id="3.40.50.300">
    <property type="entry name" value="P-loop containing nucleotide triphosphate hydrolases"/>
    <property type="match status" value="1"/>
</dbReference>
<feature type="compositionally biased region" description="Basic and acidic residues" evidence="5">
    <location>
        <begin position="44"/>
        <end position="66"/>
    </location>
</feature>
<evidence type="ECO:0000313" key="10">
    <source>
        <dbReference type="Proteomes" id="UP000023152"/>
    </source>
</evidence>
<dbReference type="Gene3D" id="1.10.8.60">
    <property type="match status" value="1"/>
</dbReference>
<dbReference type="SUPFAM" id="SSF52540">
    <property type="entry name" value="P-loop containing nucleoside triphosphate hydrolases"/>
    <property type="match status" value="1"/>
</dbReference>
<organism evidence="9 10">
    <name type="scientific">Reticulomyxa filosa</name>
    <dbReference type="NCBI Taxonomy" id="46433"/>
    <lineage>
        <taxon>Eukaryota</taxon>
        <taxon>Sar</taxon>
        <taxon>Rhizaria</taxon>
        <taxon>Retaria</taxon>
        <taxon>Foraminifera</taxon>
        <taxon>Monothalamids</taxon>
        <taxon>Reticulomyxidae</taxon>
        <taxon>Reticulomyxa</taxon>
    </lineage>
</organism>
<dbReference type="FunFam" id="1.10.8.60:FF:000022">
    <property type="entry name" value="Fidgetin like 1"/>
    <property type="match status" value="1"/>
</dbReference>
<evidence type="ECO:0000259" key="6">
    <source>
        <dbReference type="Pfam" id="PF00004"/>
    </source>
</evidence>
<evidence type="ECO:0000256" key="2">
    <source>
        <dbReference type="ARBA" id="ARBA00022741"/>
    </source>
</evidence>